<comment type="caution">
    <text evidence="1">The sequence shown here is derived from an EMBL/GenBank/DDBJ whole genome shotgun (WGS) entry which is preliminary data.</text>
</comment>
<dbReference type="OrthoDB" id="10417526at2759"/>
<dbReference type="EMBL" id="JAGTXO010000001">
    <property type="protein sequence ID" value="KAG8470275.1"/>
    <property type="molecule type" value="Genomic_DNA"/>
</dbReference>
<accession>A0A8J5Y2M5</accession>
<name>A0A8J5Y2M5_DIALT</name>
<gene>
    <name evidence="1" type="ORF">KFE25_008696</name>
</gene>
<organism evidence="1 2">
    <name type="scientific">Diacronema lutheri</name>
    <name type="common">Unicellular marine alga</name>
    <name type="synonym">Monochrysis lutheri</name>
    <dbReference type="NCBI Taxonomy" id="2081491"/>
    <lineage>
        <taxon>Eukaryota</taxon>
        <taxon>Haptista</taxon>
        <taxon>Haptophyta</taxon>
        <taxon>Pavlovophyceae</taxon>
        <taxon>Pavlovales</taxon>
        <taxon>Pavlovaceae</taxon>
        <taxon>Diacronema</taxon>
    </lineage>
</organism>
<dbReference type="Proteomes" id="UP000751190">
    <property type="component" value="Unassembled WGS sequence"/>
</dbReference>
<sequence>MLRGGSLLRQAATLQCRRLSTLADGTLGAEKFFPPLYAGDDKGIKSDKESFVIQFERLKAAVLGTADAPTMKKVIGEAPASLSEADIADLSLADKFLARRLRLQALKYRDYLVESGKLADFKKMTAEQAWAKKAGVDAIKDASFLDSFAAGKVGTDSPAYAALPAWGKEALEQMKADESFVTDFKSKNPQSAQNIEATIAAATAAQKAGGVLPTCAAPRDPSTVLYTIEGTPEYDFQWRWGQQADMIARAPAFDFMLTEEDKAYCEQYNASLVDQYHQFFGDSSITVPEKVTVLE</sequence>
<reference evidence="1" key="1">
    <citation type="submission" date="2021-05" db="EMBL/GenBank/DDBJ databases">
        <title>The genome of the haptophyte Pavlova lutheri (Diacronema luteri, Pavlovales) - a model for lipid biosynthesis in eukaryotic algae.</title>
        <authorList>
            <person name="Hulatt C.J."/>
            <person name="Posewitz M.C."/>
        </authorList>
    </citation>
    <scope>NUCLEOTIDE SEQUENCE</scope>
    <source>
        <strain evidence="1">NIVA-4/92</strain>
    </source>
</reference>
<proteinExistence type="predicted"/>
<protein>
    <submittedName>
        <fullName evidence="1">Uncharacterized protein</fullName>
    </submittedName>
</protein>
<keyword evidence="2" id="KW-1185">Reference proteome</keyword>
<evidence type="ECO:0000313" key="2">
    <source>
        <dbReference type="Proteomes" id="UP000751190"/>
    </source>
</evidence>
<dbReference type="AlphaFoldDB" id="A0A8J5Y2M5"/>
<evidence type="ECO:0000313" key="1">
    <source>
        <dbReference type="EMBL" id="KAG8470275.1"/>
    </source>
</evidence>